<dbReference type="EMBL" id="CAADFG010000030">
    <property type="protein sequence ID" value="VFJ91265.1"/>
    <property type="molecule type" value="Genomic_DNA"/>
</dbReference>
<reference evidence="2" key="1">
    <citation type="submission" date="2019-02" db="EMBL/GenBank/DDBJ databases">
        <authorList>
            <person name="Gruber-Vodicka R. H."/>
            <person name="Seah K. B. B."/>
        </authorList>
    </citation>
    <scope>NUCLEOTIDE SEQUENCE</scope>
    <source>
        <strain evidence="3">BECK_SA2B12</strain>
        <strain evidence="2">BECK_SA2B15</strain>
        <strain evidence="4">BECK_SA2B20</strain>
    </source>
</reference>
<keyword evidence="1" id="KW-0472">Membrane</keyword>
<dbReference type="EMBL" id="CAADFJ010000029">
    <property type="protein sequence ID" value="VFJ99207.1"/>
    <property type="molecule type" value="Genomic_DNA"/>
</dbReference>
<keyword evidence="1" id="KW-0812">Transmembrane</keyword>
<feature type="transmembrane region" description="Helical" evidence="1">
    <location>
        <begin position="135"/>
        <end position="157"/>
    </location>
</feature>
<dbReference type="SUPFAM" id="SSF141571">
    <property type="entry name" value="Pentapeptide repeat-like"/>
    <property type="match status" value="1"/>
</dbReference>
<evidence type="ECO:0000256" key="1">
    <source>
        <dbReference type="SAM" id="Phobius"/>
    </source>
</evidence>
<organism evidence="2">
    <name type="scientific">Candidatus Kentrum eta</name>
    <dbReference type="NCBI Taxonomy" id="2126337"/>
    <lineage>
        <taxon>Bacteria</taxon>
        <taxon>Pseudomonadati</taxon>
        <taxon>Pseudomonadota</taxon>
        <taxon>Gammaproteobacteria</taxon>
        <taxon>Candidatus Kentrum</taxon>
    </lineage>
</organism>
<dbReference type="InterPro" id="IPR044213">
    <property type="entry name" value="At2g44920-like"/>
</dbReference>
<feature type="transmembrane region" description="Helical" evidence="1">
    <location>
        <begin position="163"/>
        <end position="188"/>
    </location>
</feature>
<gene>
    <name evidence="2" type="ORF">BECKH772A_GA0070896_100301</name>
    <name evidence="4" type="ORF">BECKH772B_GA0070898_101959</name>
    <name evidence="3" type="ORF">BECKH772C_GA0070978_1002931</name>
</gene>
<feature type="transmembrane region" description="Helical" evidence="1">
    <location>
        <begin position="112"/>
        <end position="128"/>
    </location>
</feature>
<feature type="transmembrane region" description="Helical" evidence="1">
    <location>
        <begin position="195"/>
        <end position="211"/>
    </location>
</feature>
<keyword evidence="1" id="KW-1133">Transmembrane helix</keyword>
<protein>
    <submittedName>
        <fullName evidence="2">Pentapeptide repeat-containing protein</fullName>
    </submittedName>
</protein>
<dbReference type="PANTHER" id="PTHR47200">
    <property type="entry name" value="THYLAKOID LUMENAL 15 KDA PROTEIN 1, CHLOROPLASTIC"/>
    <property type="match status" value="1"/>
</dbReference>
<dbReference type="Pfam" id="PF00805">
    <property type="entry name" value="Pentapeptide"/>
    <property type="match status" value="2"/>
</dbReference>
<feature type="transmembrane region" description="Helical" evidence="1">
    <location>
        <begin position="59"/>
        <end position="78"/>
    </location>
</feature>
<dbReference type="Gene3D" id="2.160.20.80">
    <property type="entry name" value="E3 ubiquitin-protein ligase SopA"/>
    <property type="match status" value="2"/>
</dbReference>
<dbReference type="EMBL" id="CAADFI010000195">
    <property type="protein sequence ID" value="VFK00588.1"/>
    <property type="molecule type" value="Genomic_DNA"/>
</dbReference>
<proteinExistence type="predicted"/>
<dbReference type="PANTHER" id="PTHR47200:SF2">
    <property type="entry name" value="THYLAKOID LUMENAL 15 KDA PROTEIN 1, CHLOROPLASTIC"/>
    <property type="match status" value="1"/>
</dbReference>
<name>A0A450UFD4_9GAMM</name>
<dbReference type="AlphaFoldDB" id="A0A450UFD4"/>
<evidence type="ECO:0000313" key="2">
    <source>
        <dbReference type="EMBL" id="VFJ91265.1"/>
    </source>
</evidence>
<evidence type="ECO:0000313" key="4">
    <source>
        <dbReference type="EMBL" id="VFK00588.1"/>
    </source>
</evidence>
<sequence length="297" mass="32327">MTTTPDYSNQDLRGRDFRGQNLRGARFVGADLRSARFQDADLTGADFSGARLGKTNNDVISSVFLDIGIGLLSLFLYATAGDLLADTDIYERLKMLPEPNAWLLHKEELSDLNIIVVIVIVSTLLFFLRRRGLIGLLAATGSLLAVVVATGIIAIVAKSEAMGWTVAVLSLVVQIVVMVVVGSVVGAVAMAGTRVKFMVVAVVMVAAVFGVDAQDSTVFFMLSLSLYIAWRIQKEDPLFTELQQLGLWFDSLKGTNFRGANLAGARFREANLKHARFVGVKILEHANFQNAKQLKFG</sequence>
<evidence type="ECO:0000313" key="3">
    <source>
        <dbReference type="EMBL" id="VFJ99207.1"/>
    </source>
</evidence>
<dbReference type="InterPro" id="IPR001646">
    <property type="entry name" value="5peptide_repeat"/>
</dbReference>
<accession>A0A450UFD4</accession>